<dbReference type="EMBL" id="UYRR01025564">
    <property type="protein sequence ID" value="VDK35161.1"/>
    <property type="molecule type" value="Genomic_DNA"/>
</dbReference>
<accession>A0A0M3JNC4</accession>
<name>A0A0M3JNC4_ANISI</name>
<protein>
    <submittedName>
        <fullName evidence="1 3">Uncharacterized protein</fullName>
    </submittedName>
</protein>
<sequence length="33" mass="3996">MRMKICLWFYRCVSYLISDHLKDSTMGSRVKNI</sequence>
<proteinExistence type="predicted"/>
<evidence type="ECO:0000313" key="2">
    <source>
        <dbReference type="Proteomes" id="UP000267096"/>
    </source>
</evidence>
<reference evidence="1 2" key="2">
    <citation type="submission" date="2018-11" db="EMBL/GenBank/DDBJ databases">
        <authorList>
            <consortium name="Pathogen Informatics"/>
        </authorList>
    </citation>
    <scope>NUCLEOTIDE SEQUENCE [LARGE SCALE GENOMIC DNA]</scope>
</reference>
<dbReference type="AlphaFoldDB" id="A0A0M3JNC4"/>
<dbReference type="Proteomes" id="UP000267096">
    <property type="component" value="Unassembled WGS sequence"/>
</dbReference>
<organism evidence="3">
    <name type="scientific">Anisakis simplex</name>
    <name type="common">Herring worm</name>
    <dbReference type="NCBI Taxonomy" id="6269"/>
    <lineage>
        <taxon>Eukaryota</taxon>
        <taxon>Metazoa</taxon>
        <taxon>Ecdysozoa</taxon>
        <taxon>Nematoda</taxon>
        <taxon>Chromadorea</taxon>
        <taxon>Rhabditida</taxon>
        <taxon>Spirurina</taxon>
        <taxon>Ascaridomorpha</taxon>
        <taxon>Ascaridoidea</taxon>
        <taxon>Anisakidae</taxon>
        <taxon>Anisakis</taxon>
        <taxon>Anisakis simplex complex</taxon>
    </lineage>
</organism>
<gene>
    <name evidence="1" type="ORF">ASIM_LOCUS8907</name>
</gene>
<evidence type="ECO:0000313" key="1">
    <source>
        <dbReference type="EMBL" id="VDK35161.1"/>
    </source>
</evidence>
<evidence type="ECO:0000313" key="3">
    <source>
        <dbReference type="WBParaSite" id="ASIM_0000916401-mRNA-1"/>
    </source>
</evidence>
<dbReference type="WBParaSite" id="ASIM_0000916401-mRNA-1">
    <property type="protein sequence ID" value="ASIM_0000916401-mRNA-1"/>
    <property type="gene ID" value="ASIM_0000916401"/>
</dbReference>
<keyword evidence="2" id="KW-1185">Reference proteome</keyword>
<reference evidence="3" key="1">
    <citation type="submission" date="2017-02" db="UniProtKB">
        <authorList>
            <consortium name="WormBaseParasite"/>
        </authorList>
    </citation>
    <scope>IDENTIFICATION</scope>
</reference>